<feature type="compositionally biased region" description="Low complexity" evidence="1">
    <location>
        <begin position="209"/>
        <end position="220"/>
    </location>
</feature>
<dbReference type="InterPro" id="IPR002575">
    <property type="entry name" value="Aminoglycoside_PTrfase"/>
</dbReference>
<organism evidence="5">
    <name type="scientific">Aureococcus anophagefferens</name>
    <name type="common">Harmful bloom alga</name>
    <dbReference type="NCBI Taxonomy" id="44056"/>
    <lineage>
        <taxon>Eukaryota</taxon>
        <taxon>Sar</taxon>
        <taxon>Stramenopiles</taxon>
        <taxon>Ochrophyta</taxon>
        <taxon>Pelagophyceae</taxon>
        <taxon>Pelagomonadales</taxon>
        <taxon>Pelagomonadaceae</taxon>
        <taxon>Aureococcus</taxon>
    </lineage>
</organism>
<dbReference type="OrthoDB" id="411145at2759"/>
<evidence type="ECO:0000256" key="1">
    <source>
        <dbReference type="SAM" id="MobiDB-lite"/>
    </source>
</evidence>
<accession>F0Y9W4</accession>
<sequence length="1001" mass="106484">MSWKLSSSRCCVPAWLWWPPPIAWGLGTDQYESVRDRTQGWQKKDTTECYTGNELYSQSTVFCDRECLQATDKKDHWRCQGPWYCAKTEVGQEFSDDMDSHGANWKRANVMIRGCANISQCFPGASDADVDESTYEKLADGWETTFGGAPRRRRAGPRARARAPAGVKMKSYCCTNKRGYDYDAALAPAAALIGDELRSKLAAARRGGDAPATTYAAGAARPRRAPDDPSEAPAAEAPAAGAAAPHEGAAAAAAPPEGAAAADAPPAGAAAAAAPAPAAPRAIEVPESLVRLEDALDEAQAARPRARPALVAAGPRPAPKRAALDAVAAGADPSSLEALRLLLGPELIGAVPATARTMDYSGATVATVGLLWRGGRPAPAPPSAAERRRARNAEAARARAEAPLPPEVGVLPSLALLPRDVLWDLKGQADELEARELRRRRPAAPAEPGPKAWRGPVPPVTPSERYHAVDAYDLGDAAAAAADEALEEMTLRARRWAEDAAREAADLDAEERERARLADAGEPLPPRTYGADLAALYPVPDAPGDGDAAAAGDGDGDDGAAAAGDGDDGDDDEASYADDFDGACGAPPCAEGSPGGPAPAAAAPAAAADDAAASWVAGLYGGGSPRAAPPARPAPAPAAPPAPAVPAAPDLPPCRPAFCVVKYVDARECRGASAAARARTVGSYANELAVLRDLSGVFAAARIWTPRVLAYETDGDRYLVALEALLPPAFAQRPTLPAEHCVQALRWLARFHAFGHRLAASGFGDLGIWPLGGHTPLAHRPPGEVEGLERGYDRWLLAFCDEKRFRVPPNDFGARLAAQARRVDGWIADACGPRRTLVHGDFKAGNLFVEDATRRVFAIDWQWCGWGCGLHDVVYFLATTAADDFVKDFDDALWLYHYALVEELEPELRAAAPWPYPETRRLFMLAALDYVRWCFAYRLVDETPKAYKRRAAADPKDVNQGEYRRSFRRLRYLCDLAEQFLPYAESGALGVSLQDLALLDL</sequence>
<feature type="compositionally biased region" description="Pro residues" evidence="1">
    <location>
        <begin position="627"/>
        <end position="644"/>
    </location>
</feature>
<feature type="domain" description="Aminoglycoside phosphotransferase" evidence="3">
    <location>
        <begin position="680"/>
        <end position="893"/>
    </location>
</feature>
<reference evidence="4 5" key="1">
    <citation type="journal article" date="2011" name="Proc. Natl. Acad. Sci. U.S.A.">
        <title>Niche of harmful alga Aureococcus anophagefferens revealed through ecogenomics.</title>
        <authorList>
            <person name="Gobler C.J."/>
            <person name="Berry D.L."/>
            <person name="Dyhrman S.T."/>
            <person name="Wilhelm S.W."/>
            <person name="Salamov A."/>
            <person name="Lobanov A.V."/>
            <person name="Zhang Y."/>
            <person name="Collier J.L."/>
            <person name="Wurch L.L."/>
            <person name="Kustka A.B."/>
            <person name="Dill B.D."/>
            <person name="Shah M."/>
            <person name="VerBerkmoes N.C."/>
            <person name="Kuo A."/>
            <person name="Terry A."/>
            <person name="Pangilinan J."/>
            <person name="Lindquist E.A."/>
            <person name="Lucas S."/>
            <person name="Paulsen I.T."/>
            <person name="Hattenrath-Lehmann T.K."/>
            <person name="Talmage S.C."/>
            <person name="Walker E.A."/>
            <person name="Koch F."/>
            <person name="Burson A.M."/>
            <person name="Marcoval M.A."/>
            <person name="Tang Y.Z."/>
            <person name="Lecleir G.R."/>
            <person name="Coyne K.J."/>
            <person name="Berg G.M."/>
            <person name="Bertrand E.M."/>
            <person name="Saito M.A."/>
            <person name="Gladyshev V.N."/>
            <person name="Grigoriev I.V."/>
        </authorList>
    </citation>
    <scope>NUCLEOTIDE SEQUENCE [LARGE SCALE GENOMIC DNA]</scope>
    <source>
        <strain evidence="5">CCMP 1984</strain>
    </source>
</reference>
<dbReference type="Gene3D" id="3.90.1200.10">
    <property type="match status" value="1"/>
</dbReference>
<dbReference type="Pfam" id="PF01636">
    <property type="entry name" value="APH"/>
    <property type="match status" value="1"/>
</dbReference>
<feature type="compositionally biased region" description="Acidic residues" evidence="1">
    <location>
        <begin position="565"/>
        <end position="581"/>
    </location>
</feature>
<dbReference type="SUPFAM" id="SSF56112">
    <property type="entry name" value="Protein kinase-like (PK-like)"/>
    <property type="match status" value="1"/>
</dbReference>
<feature type="compositionally biased region" description="Low complexity" evidence="1">
    <location>
        <begin position="542"/>
        <end position="552"/>
    </location>
</feature>
<feature type="region of interest" description="Disordered" evidence="1">
    <location>
        <begin position="434"/>
        <end position="459"/>
    </location>
</feature>
<feature type="region of interest" description="Disordered" evidence="1">
    <location>
        <begin position="376"/>
        <end position="401"/>
    </location>
</feature>
<dbReference type="InParanoid" id="F0Y9W4"/>
<dbReference type="InterPro" id="IPR011009">
    <property type="entry name" value="Kinase-like_dom_sf"/>
</dbReference>
<name>F0Y9W4_AURAN</name>
<dbReference type="EMBL" id="GL833129">
    <property type="protein sequence ID" value="EGB07828.1"/>
    <property type="molecule type" value="Genomic_DNA"/>
</dbReference>
<feature type="compositionally biased region" description="Basic and acidic residues" evidence="1">
    <location>
        <begin position="385"/>
        <end position="400"/>
    </location>
</feature>
<gene>
    <name evidence="4" type="ORF">AURANDRAFT_71679</name>
</gene>
<dbReference type="Proteomes" id="UP000002729">
    <property type="component" value="Unassembled WGS sequence"/>
</dbReference>
<feature type="compositionally biased region" description="Low complexity" evidence="1">
    <location>
        <begin position="231"/>
        <end position="266"/>
    </location>
</feature>
<feature type="chain" id="PRO_5003264513" description="Aminoglycoside phosphotransferase domain-containing protein" evidence="2">
    <location>
        <begin position="26"/>
        <end position="1001"/>
    </location>
</feature>
<evidence type="ECO:0000313" key="5">
    <source>
        <dbReference type="Proteomes" id="UP000002729"/>
    </source>
</evidence>
<feature type="region of interest" description="Disordered" evidence="1">
    <location>
        <begin position="624"/>
        <end position="644"/>
    </location>
</feature>
<dbReference type="RefSeq" id="XP_009037208.1">
    <property type="nucleotide sequence ID" value="XM_009038960.1"/>
</dbReference>
<dbReference type="AlphaFoldDB" id="F0Y9W4"/>
<dbReference type="PANTHER" id="PTHR11012">
    <property type="entry name" value="PROTEIN KINASE-LIKE DOMAIN-CONTAINING"/>
    <property type="match status" value="1"/>
</dbReference>
<dbReference type="OMA" id="GCANISQ"/>
<dbReference type="GeneID" id="20228338"/>
<evidence type="ECO:0000313" key="4">
    <source>
        <dbReference type="EMBL" id="EGB07828.1"/>
    </source>
</evidence>
<feature type="compositionally biased region" description="Basic and acidic residues" evidence="1">
    <location>
        <begin position="504"/>
        <end position="519"/>
    </location>
</feature>
<feature type="signal peptide" evidence="2">
    <location>
        <begin position="1"/>
        <end position="25"/>
    </location>
</feature>
<proteinExistence type="predicted"/>
<evidence type="ECO:0000256" key="2">
    <source>
        <dbReference type="SAM" id="SignalP"/>
    </source>
</evidence>
<feature type="region of interest" description="Disordered" evidence="1">
    <location>
        <begin position="204"/>
        <end position="266"/>
    </location>
</feature>
<keyword evidence="2" id="KW-0732">Signal</keyword>
<dbReference type="PANTHER" id="PTHR11012:SF30">
    <property type="entry name" value="PROTEIN KINASE-LIKE DOMAIN-CONTAINING"/>
    <property type="match status" value="1"/>
</dbReference>
<keyword evidence="5" id="KW-1185">Reference proteome</keyword>
<evidence type="ECO:0000259" key="3">
    <source>
        <dbReference type="Pfam" id="PF01636"/>
    </source>
</evidence>
<dbReference type="KEGG" id="aaf:AURANDRAFT_71679"/>
<feature type="region of interest" description="Disordered" evidence="1">
    <location>
        <begin position="504"/>
        <end position="602"/>
    </location>
</feature>
<feature type="compositionally biased region" description="Low complexity" evidence="1">
    <location>
        <begin position="582"/>
        <end position="602"/>
    </location>
</feature>
<protein>
    <recommendedName>
        <fullName evidence="3">Aminoglycoside phosphotransferase domain-containing protein</fullName>
    </recommendedName>
</protein>